<organism evidence="2 3">
    <name type="scientific">Oceaniferula marina</name>
    <dbReference type="NCBI Taxonomy" id="2748318"/>
    <lineage>
        <taxon>Bacteria</taxon>
        <taxon>Pseudomonadati</taxon>
        <taxon>Verrucomicrobiota</taxon>
        <taxon>Verrucomicrobiia</taxon>
        <taxon>Verrucomicrobiales</taxon>
        <taxon>Verrucomicrobiaceae</taxon>
        <taxon>Oceaniferula</taxon>
    </lineage>
</organism>
<name>A0A851GDZ7_9BACT</name>
<dbReference type="InterPro" id="IPR011101">
    <property type="entry name" value="DUF5131"/>
</dbReference>
<dbReference type="EMBL" id="JACBAZ010000003">
    <property type="protein sequence ID" value="NWK55646.1"/>
    <property type="molecule type" value="Genomic_DNA"/>
</dbReference>
<reference evidence="2 3" key="1">
    <citation type="submission" date="2020-07" db="EMBL/GenBank/DDBJ databases">
        <title>Roseicoccus Jingziensis gen. nov., sp. nov., isolated from coastal seawater.</title>
        <authorList>
            <person name="Feng X."/>
        </authorList>
    </citation>
    <scope>NUCLEOTIDE SEQUENCE [LARGE SCALE GENOMIC DNA]</scope>
    <source>
        <strain evidence="2 3">N1E253</strain>
    </source>
</reference>
<dbReference type="AlphaFoldDB" id="A0A851GDZ7"/>
<keyword evidence="3" id="KW-1185">Reference proteome</keyword>
<protein>
    <submittedName>
        <fullName evidence="2">DUF5131 family protein</fullName>
    </submittedName>
</protein>
<accession>A0A851GDZ7</accession>
<dbReference type="Pfam" id="PF07505">
    <property type="entry name" value="DUF5131"/>
    <property type="match status" value="1"/>
</dbReference>
<sequence>MSDKTKIQWCDSTVNPIMGCHGCELFPKPAEVLKTIADAMNHAGADTTEKKIKAIYKQLIDDVFLHSENPNPGHTQKVTTSNIWHLRERFLDSVEKQHGKSVADEAKDAIRKSITCYAAILHLNKGANILDREGLRGNQVKPRQVKAGYAPVFEEITSFGGRAATIAGKKDLLGTYNKKTSWKHRLPRMIFVSDMGDALSRVADFPFLKADLMPAIQSEDGERHLWLWLTKCPSIMAKFAEEIGGFPPNVCAMTTLTGPDRTSLKRLADLKKVKASIKGLSIEPLWERIPPEQLDLEGIDWVILGGESGSGNLTRPFKLEWVDEMRRHCEKSGVAFFLKQLGAKPTRDGELIRLKDGHGGDWAEWDESLRVREFPQAFHDHRKDEMIKSSSPRPVEKKSKGKSIGSSITKEEEVEFRQQHKIVVKGVQAFWDLGQALSVIKSGKLWRAAGHKSWNAYCQSVAGMSRAHAHRLIGAASFMETFKTSPIGDVFPVNEAQVRPLLQLPDPEKQVSAWGTAVEQAGGDQPSAKEVKTVVFDILHPDGLPEKPRSRSEQRIQLFSRLKEATRKKRSWKQVEEMLDELEALL</sequence>
<feature type="region of interest" description="Disordered" evidence="1">
    <location>
        <begin position="386"/>
        <end position="410"/>
    </location>
</feature>
<dbReference type="Proteomes" id="UP000557872">
    <property type="component" value="Unassembled WGS sequence"/>
</dbReference>
<evidence type="ECO:0000313" key="3">
    <source>
        <dbReference type="Proteomes" id="UP000557872"/>
    </source>
</evidence>
<evidence type="ECO:0000313" key="2">
    <source>
        <dbReference type="EMBL" id="NWK55646.1"/>
    </source>
</evidence>
<evidence type="ECO:0000256" key="1">
    <source>
        <dbReference type="SAM" id="MobiDB-lite"/>
    </source>
</evidence>
<dbReference type="RefSeq" id="WP_178932193.1">
    <property type="nucleotide sequence ID" value="NZ_JACBAZ010000003.1"/>
</dbReference>
<gene>
    <name evidence="2" type="ORF">HW115_08485</name>
</gene>
<proteinExistence type="predicted"/>
<comment type="caution">
    <text evidence="2">The sequence shown here is derived from an EMBL/GenBank/DDBJ whole genome shotgun (WGS) entry which is preliminary data.</text>
</comment>